<organism evidence="1 2">
    <name type="scientific">Artemisia annua</name>
    <name type="common">Sweet wormwood</name>
    <dbReference type="NCBI Taxonomy" id="35608"/>
    <lineage>
        <taxon>Eukaryota</taxon>
        <taxon>Viridiplantae</taxon>
        <taxon>Streptophyta</taxon>
        <taxon>Embryophyta</taxon>
        <taxon>Tracheophyta</taxon>
        <taxon>Spermatophyta</taxon>
        <taxon>Magnoliopsida</taxon>
        <taxon>eudicotyledons</taxon>
        <taxon>Gunneridae</taxon>
        <taxon>Pentapetalae</taxon>
        <taxon>asterids</taxon>
        <taxon>campanulids</taxon>
        <taxon>Asterales</taxon>
        <taxon>Asteraceae</taxon>
        <taxon>Asteroideae</taxon>
        <taxon>Anthemideae</taxon>
        <taxon>Artemisiinae</taxon>
        <taxon>Artemisia</taxon>
    </lineage>
</organism>
<evidence type="ECO:0000313" key="2">
    <source>
        <dbReference type="Proteomes" id="UP000245207"/>
    </source>
</evidence>
<comment type="caution">
    <text evidence="1">The sequence shown here is derived from an EMBL/GenBank/DDBJ whole genome shotgun (WGS) entry which is preliminary data.</text>
</comment>
<evidence type="ECO:0000313" key="1">
    <source>
        <dbReference type="EMBL" id="PWA94141.1"/>
    </source>
</evidence>
<name>A0A2U1Q800_ARTAN</name>
<dbReference type="Proteomes" id="UP000245207">
    <property type="component" value="Unassembled WGS sequence"/>
</dbReference>
<dbReference type="EMBL" id="PKPP01000333">
    <property type="protein sequence ID" value="PWA94141.1"/>
    <property type="molecule type" value="Genomic_DNA"/>
</dbReference>
<dbReference type="AlphaFoldDB" id="A0A2U1Q800"/>
<keyword evidence="2" id="KW-1185">Reference proteome</keyword>
<accession>A0A2U1Q800</accession>
<gene>
    <name evidence="1" type="ORF">CTI12_AA063920</name>
</gene>
<sequence>MAMRHQIWSKGEYGLLEAENTQVGLNSKIRKDHHEINKLELDARCKEVDNKRDKLIENAGYIALALPTTSCTWRAAKKMSRFLGFD</sequence>
<reference evidence="1 2" key="1">
    <citation type="journal article" date="2018" name="Mol. Plant">
        <title>The genome of Artemisia annua provides insight into the evolution of Asteraceae family and artemisinin biosynthesis.</title>
        <authorList>
            <person name="Shen Q."/>
            <person name="Zhang L."/>
            <person name="Liao Z."/>
            <person name="Wang S."/>
            <person name="Yan T."/>
            <person name="Shi P."/>
            <person name="Liu M."/>
            <person name="Fu X."/>
            <person name="Pan Q."/>
            <person name="Wang Y."/>
            <person name="Lv Z."/>
            <person name="Lu X."/>
            <person name="Zhang F."/>
            <person name="Jiang W."/>
            <person name="Ma Y."/>
            <person name="Chen M."/>
            <person name="Hao X."/>
            <person name="Li L."/>
            <person name="Tang Y."/>
            <person name="Lv G."/>
            <person name="Zhou Y."/>
            <person name="Sun X."/>
            <person name="Brodelius P.E."/>
            <person name="Rose J.K.C."/>
            <person name="Tang K."/>
        </authorList>
    </citation>
    <scope>NUCLEOTIDE SEQUENCE [LARGE SCALE GENOMIC DNA]</scope>
    <source>
        <strain evidence="2">cv. Huhao1</strain>
        <tissue evidence="1">Leaf</tissue>
    </source>
</reference>
<protein>
    <submittedName>
        <fullName evidence="1">Uncharacterized protein</fullName>
    </submittedName>
</protein>
<proteinExistence type="predicted"/>